<evidence type="ECO:0000259" key="1">
    <source>
        <dbReference type="PROSITE" id="PS51087"/>
    </source>
</evidence>
<dbReference type="KEGG" id="nia:A8C56_11490"/>
<dbReference type="InterPro" id="IPR007474">
    <property type="entry name" value="ApaG_domain"/>
</dbReference>
<organism evidence="2 3">
    <name type="scientific">Niabella ginsenosidivorans</name>
    <dbReference type="NCBI Taxonomy" id="1176587"/>
    <lineage>
        <taxon>Bacteria</taxon>
        <taxon>Pseudomonadati</taxon>
        <taxon>Bacteroidota</taxon>
        <taxon>Chitinophagia</taxon>
        <taxon>Chitinophagales</taxon>
        <taxon>Chitinophagaceae</taxon>
        <taxon>Niabella</taxon>
    </lineage>
</organism>
<dbReference type="Proteomes" id="UP000077667">
    <property type="component" value="Chromosome"/>
</dbReference>
<dbReference type="OrthoDB" id="9795226at2"/>
<dbReference type="PANTHER" id="PTHR47191:SF2">
    <property type="entry name" value="OS05G0170800 PROTEIN"/>
    <property type="match status" value="1"/>
</dbReference>
<accession>A0A1A9I1H0</accession>
<gene>
    <name evidence="2" type="ORF">A8C56_11490</name>
</gene>
<dbReference type="Gene3D" id="2.60.40.1470">
    <property type="entry name" value="ApaG domain"/>
    <property type="match status" value="1"/>
</dbReference>
<feature type="domain" description="ApaG" evidence="1">
    <location>
        <begin position="3"/>
        <end position="128"/>
    </location>
</feature>
<evidence type="ECO:0000313" key="3">
    <source>
        <dbReference type="Proteomes" id="UP000077667"/>
    </source>
</evidence>
<dbReference type="InterPro" id="IPR050718">
    <property type="entry name" value="ApaG-like"/>
</dbReference>
<dbReference type="STRING" id="1176587.A8C56_11490"/>
<dbReference type="SUPFAM" id="SSF110069">
    <property type="entry name" value="ApaG-like"/>
    <property type="match status" value="1"/>
</dbReference>
<dbReference type="NCBIfam" id="NF003967">
    <property type="entry name" value="PRK05461.1"/>
    <property type="match status" value="1"/>
</dbReference>
<name>A0A1A9I1H0_9BACT</name>
<dbReference type="EMBL" id="CP015772">
    <property type="protein sequence ID" value="ANH81517.1"/>
    <property type="molecule type" value="Genomic_DNA"/>
</dbReference>
<evidence type="ECO:0000313" key="2">
    <source>
        <dbReference type="EMBL" id="ANH81517.1"/>
    </source>
</evidence>
<dbReference type="PROSITE" id="PS51087">
    <property type="entry name" value="APAG"/>
    <property type="match status" value="1"/>
</dbReference>
<keyword evidence="3" id="KW-1185">Reference proteome</keyword>
<dbReference type="AlphaFoldDB" id="A0A1A9I1H0"/>
<dbReference type="PANTHER" id="PTHR47191">
    <property type="entry name" value="OS05G0170800 PROTEIN"/>
    <property type="match status" value="1"/>
</dbReference>
<dbReference type="Pfam" id="PF04379">
    <property type="entry name" value="DUF525"/>
    <property type="match status" value="1"/>
</dbReference>
<proteinExistence type="predicted"/>
<reference evidence="2 3" key="1">
    <citation type="submission" date="2016-05" db="EMBL/GenBank/DDBJ databases">
        <title>Niabella ginsenosidivorans BS26 whole genome sequencing.</title>
        <authorList>
            <person name="Im W.T."/>
            <person name="Siddiqi M.Z."/>
        </authorList>
    </citation>
    <scope>NUCLEOTIDE SEQUENCE [LARGE SCALE GENOMIC DNA]</scope>
    <source>
        <strain evidence="2 3">BS26</strain>
    </source>
</reference>
<protein>
    <submittedName>
        <fullName evidence="2">Co2+/Mg2+ efflux protein ApaG</fullName>
    </submittedName>
</protein>
<dbReference type="RefSeq" id="WP_067755968.1">
    <property type="nucleotide sequence ID" value="NZ_CP015772.1"/>
</dbReference>
<dbReference type="InterPro" id="IPR036767">
    <property type="entry name" value="ApaG_sf"/>
</dbReference>
<sequence length="128" mass="14606">MSSLISAGIHVSVEVFYQPEYSNALQSEFMFAYRITLENYNAFSVKLLRRSWYIFDSNGSYRQVEGEGVVGVQPVLAPGETYQYMSGCNLRSEMGKMKGSYEMENQDSHQLFSVEIPEFEMLAPSKLN</sequence>